<evidence type="ECO:0000313" key="2">
    <source>
        <dbReference type="EMBL" id="MRS61890.1"/>
    </source>
</evidence>
<sequence length="275" mass="31520">MNWGLYIAICALITGTGKFLDDFHINTEQKSKAREWVKKMLAYVERPKVPNFPKIALERTLLLLKSTKARLIILLFILLILPFILIYTLYLSRKYYGIPFNDGFYNYLISWFDLSDNLSAIGWAFFLIWAISFCLLNGLLVINVLDRWNNAKSNIYQLIVISISVFTLLLVLIIHILLFSFVLTILGNPVNGYGIDNLSFSINYTLICISPWAIILIYLLFMFLLKSILTTQKIILSSVLKGAALPEKSPFIYFSTLISVMALLIKVVDEIIKIK</sequence>
<dbReference type="EMBL" id="WJXZ01000006">
    <property type="protein sequence ID" value="MRS61890.1"/>
    <property type="molecule type" value="Genomic_DNA"/>
</dbReference>
<proteinExistence type="predicted"/>
<feature type="transmembrane region" description="Helical" evidence="1">
    <location>
        <begin position="71"/>
        <end position="90"/>
    </location>
</feature>
<feature type="transmembrane region" description="Helical" evidence="1">
    <location>
        <begin position="157"/>
        <end position="182"/>
    </location>
</feature>
<feature type="transmembrane region" description="Helical" evidence="1">
    <location>
        <begin position="202"/>
        <end position="229"/>
    </location>
</feature>
<protein>
    <submittedName>
        <fullName evidence="2">Uncharacterized protein</fullName>
    </submittedName>
</protein>
<dbReference type="RefSeq" id="WP_154175279.1">
    <property type="nucleotide sequence ID" value="NZ_WJXZ01000006.1"/>
</dbReference>
<keyword evidence="1" id="KW-0472">Membrane</keyword>
<keyword evidence="1" id="KW-1133">Transmembrane helix</keyword>
<accession>A0A7K0EJ51</accession>
<evidence type="ECO:0000256" key="1">
    <source>
        <dbReference type="SAM" id="Phobius"/>
    </source>
</evidence>
<reference evidence="2 3" key="1">
    <citation type="journal article" date="2018" name="Antonie Van Leeuwenhoek">
        <title>Larkinella terrae sp. nov., isolated from soil on Jeju Island, South Korea.</title>
        <authorList>
            <person name="Ten L.N."/>
            <person name="Jeon J."/>
            <person name="Park S.J."/>
            <person name="Park S."/>
            <person name="Lee S.Y."/>
            <person name="Kim M.K."/>
            <person name="Jung H.Y."/>
        </authorList>
    </citation>
    <scope>NUCLEOTIDE SEQUENCE [LARGE SCALE GENOMIC DNA]</scope>
    <source>
        <strain evidence="2 3">KCTC 52001</strain>
    </source>
</reference>
<evidence type="ECO:0000313" key="3">
    <source>
        <dbReference type="Proteomes" id="UP000441754"/>
    </source>
</evidence>
<gene>
    <name evidence="2" type="ORF">GJJ30_11380</name>
</gene>
<dbReference type="AlphaFoldDB" id="A0A7K0EJ51"/>
<name>A0A7K0EJ51_9BACT</name>
<keyword evidence="3" id="KW-1185">Reference proteome</keyword>
<dbReference type="Proteomes" id="UP000441754">
    <property type="component" value="Unassembled WGS sequence"/>
</dbReference>
<organism evidence="2 3">
    <name type="scientific">Larkinella terrae</name>
    <dbReference type="NCBI Taxonomy" id="2025311"/>
    <lineage>
        <taxon>Bacteria</taxon>
        <taxon>Pseudomonadati</taxon>
        <taxon>Bacteroidota</taxon>
        <taxon>Cytophagia</taxon>
        <taxon>Cytophagales</taxon>
        <taxon>Spirosomataceae</taxon>
        <taxon>Larkinella</taxon>
    </lineage>
</organism>
<feature type="transmembrane region" description="Helical" evidence="1">
    <location>
        <begin position="120"/>
        <end position="145"/>
    </location>
</feature>
<comment type="caution">
    <text evidence="2">The sequence shown here is derived from an EMBL/GenBank/DDBJ whole genome shotgun (WGS) entry which is preliminary data.</text>
</comment>
<keyword evidence="1" id="KW-0812">Transmembrane</keyword>